<dbReference type="AlphaFoldDB" id="A0A398CLH7"/>
<dbReference type="SUPFAM" id="SSF53187">
    <property type="entry name" value="Zn-dependent exopeptidases"/>
    <property type="match status" value="1"/>
</dbReference>
<evidence type="ECO:0000256" key="1">
    <source>
        <dbReference type="ARBA" id="ARBA00006272"/>
    </source>
</evidence>
<name>A0A398CLH7_9BACL</name>
<dbReference type="Proteomes" id="UP000266340">
    <property type="component" value="Unassembled WGS sequence"/>
</dbReference>
<dbReference type="GO" id="GO:0006508">
    <property type="term" value="P:proteolysis"/>
    <property type="evidence" value="ECO:0007669"/>
    <property type="project" value="UniProtKB-KW"/>
</dbReference>
<evidence type="ECO:0000313" key="9">
    <source>
        <dbReference type="EMBL" id="RIE03110.1"/>
    </source>
</evidence>
<dbReference type="CDD" id="cd05656">
    <property type="entry name" value="M42_Frv"/>
    <property type="match status" value="1"/>
</dbReference>
<dbReference type="Pfam" id="PF05343">
    <property type="entry name" value="Peptidase_M42"/>
    <property type="match status" value="1"/>
</dbReference>
<sequence>MNLTEILKILSLTPALSGYEHLMADRMKSFLSPYVDQIETDKMGNLITTIKGLEADAPRIMLFAHMDQLGFVVRKIESDGFIRVERLGGVPEKALAGQPIVIQTEDDRLIPGLIGNKSHHLTPQEEKYTVAGYKNLYVDIGADSAEEVYAAGIDIGCPVMYQPDFQPIMNNKVYGTSIDNRGGCAILIRVAEILKEMKPAATVYIVGAVQEEFNLRGAMVAAQALKPDCAICIDINIAADTPDLKDSNDIALGAGPVVSMYNFHGRGTLNGTIPPRRMVKWTREAAEAAHISLQRGAMSGILTDASYVQLVDSGIPTIDIGFPARYSHSAVEVCDMQDLEQVARLIVQMVQMAKPGAPFGRE</sequence>
<dbReference type="EMBL" id="QXJM01000039">
    <property type="protein sequence ID" value="RIE03110.1"/>
    <property type="molecule type" value="Genomic_DNA"/>
</dbReference>
<keyword evidence="2" id="KW-0031">Aminopeptidase</keyword>
<evidence type="ECO:0000256" key="8">
    <source>
        <dbReference type="PIRSR" id="PIRSR001123-2"/>
    </source>
</evidence>
<dbReference type="Gene3D" id="3.40.630.10">
    <property type="entry name" value="Zn peptidases"/>
    <property type="match status" value="1"/>
</dbReference>
<dbReference type="GO" id="GO:0004177">
    <property type="term" value="F:aminopeptidase activity"/>
    <property type="evidence" value="ECO:0007669"/>
    <property type="project" value="UniProtKB-UniRule"/>
</dbReference>
<feature type="binding site" evidence="8">
    <location>
        <position position="328"/>
    </location>
    <ligand>
        <name>Zn(2+)</name>
        <dbReference type="ChEBI" id="CHEBI:29105"/>
        <label>2</label>
    </ligand>
</feature>
<dbReference type="PIRSF" id="PIRSF001123">
    <property type="entry name" value="PepA_GA"/>
    <property type="match status" value="1"/>
</dbReference>
<dbReference type="OrthoDB" id="9772053at2"/>
<evidence type="ECO:0000313" key="10">
    <source>
        <dbReference type="Proteomes" id="UP000266340"/>
    </source>
</evidence>
<keyword evidence="3" id="KW-0645">Protease</keyword>
<feature type="binding site" evidence="8">
    <location>
        <position position="179"/>
    </location>
    <ligand>
        <name>Zn(2+)</name>
        <dbReference type="ChEBI" id="CHEBI:29105"/>
        <label>1</label>
    </ligand>
</feature>
<keyword evidence="5" id="KW-0378">Hydrolase</keyword>
<accession>A0A398CLH7</accession>
<dbReference type="PANTHER" id="PTHR32481:SF0">
    <property type="entry name" value="AMINOPEPTIDASE YPDE-RELATED"/>
    <property type="match status" value="1"/>
</dbReference>
<dbReference type="RefSeq" id="WP_119151137.1">
    <property type="nucleotide sequence ID" value="NZ_JBHSOV010000042.1"/>
</dbReference>
<dbReference type="PANTHER" id="PTHR32481">
    <property type="entry name" value="AMINOPEPTIDASE"/>
    <property type="match status" value="1"/>
</dbReference>
<organism evidence="9 10">
    <name type="scientific">Cohnella faecalis</name>
    <dbReference type="NCBI Taxonomy" id="2315694"/>
    <lineage>
        <taxon>Bacteria</taxon>
        <taxon>Bacillati</taxon>
        <taxon>Bacillota</taxon>
        <taxon>Bacilli</taxon>
        <taxon>Bacillales</taxon>
        <taxon>Paenibacillaceae</taxon>
        <taxon>Cohnella</taxon>
    </lineage>
</organism>
<dbReference type="InterPro" id="IPR008007">
    <property type="entry name" value="Peptidase_M42"/>
</dbReference>
<dbReference type="InterPro" id="IPR023367">
    <property type="entry name" value="Peptidase_M42_dom2"/>
</dbReference>
<evidence type="ECO:0000256" key="3">
    <source>
        <dbReference type="ARBA" id="ARBA00022670"/>
    </source>
</evidence>
<keyword evidence="4 8" id="KW-0479">Metal-binding</keyword>
<reference evidence="9 10" key="1">
    <citation type="submission" date="2018-09" db="EMBL/GenBank/DDBJ databases">
        <title>Cohnella cavernae sp. nov., isolated from a karst cave.</title>
        <authorList>
            <person name="Zhu H."/>
        </authorList>
    </citation>
    <scope>NUCLEOTIDE SEQUENCE [LARGE SCALE GENOMIC DNA]</scope>
    <source>
        <strain evidence="9 10">K2E09-144</strain>
    </source>
</reference>
<evidence type="ECO:0000256" key="6">
    <source>
        <dbReference type="PIRNR" id="PIRNR001123"/>
    </source>
</evidence>
<gene>
    <name evidence="9" type="ORF">D3H35_21280</name>
</gene>
<dbReference type="Gene3D" id="2.40.30.40">
    <property type="entry name" value="Peptidase M42, domain 2"/>
    <property type="match status" value="1"/>
</dbReference>
<dbReference type="InterPro" id="IPR051464">
    <property type="entry name" value="Peptidase_M42_aminopept"/>
</dbReference>
<feature type="binding site" evidence="8">
    <location>
        <position position="234"/>
    </location>
    <ligand>
        <name>Zn(2+)</name>
        <dbReference type="ChEBI" id="CHEBI:29105"/>
        <label>1</label>
    </ligand>
</feature>
<comment type="cofactor">
    <cofactor evidence="8">
        <name>a divalent metal cation</name>
        <dbReference type="ChEBI" id="CHEBI:60240"/>
    </cofactor>
    <text evidence="8">Binds 2 divalent metal cations per subunit.</text>
</comment>
<protein>
    <submittedName>
        <fullName evidence="9">M42 family peptidase</fullName>
    </submittedName>
</protein>
<feature type="active site" description="Proton acceptor" evidence="7">
    <location>
        <position position="211"/>
    </location>
</feature>
<evidence type="ECO:0000256" key="5">
    <source>
        <dbReference type="ARBA" id="ARBA00022801"/>
    </source>
</evidence>
<dbReference type="GO" id="GO:0046872">
    <property type="term" value="F:metal ion binding"/>
    <property type="evidence" value="ECO:0007669"/>
    <property type="project" value="UniProtKB-UniRule"/>
</dbReference>
<evidence type="ECO:0000256" key="7">
    <source>
        <dbReference type="PIRSR" id="PIRSR001123-1"/>
    </source>
</evidence>
<proteinExistence type="inferred from homology"/>
<feature type="binding site" evidence="8">
    <location>
        <position position="65"/>
    </location>
    <ligand>
        <name>Zn(2+)</name>
        <dbReference type="ChEBI" id="CHEBI:29105"/>
        <label>1</label>
    </ligand>
</feature>
<evidence type="ECO:0000256" key="2">
    <source>
        <dbReference type="ARBA" id="ARBA00022438"/>
    </source>
</evidence>
<dbReference type="SUPFAM" id="SSF101821">
    <property type="entry name" value="Aminopeptidase/glucanase lid domain"/>
    <property type="match status" value="1"/>
</dbReference>
<comment type="caution">
    <text evidence="9">The sequence shown here is derived from an EMBL/GenBank/DDBJ whole genome shotgun (WGS) entry which is preliminary data.</text>
</comment>
<feature type="binding site" evidence="8">
    <location>
        <position position="179"/>
    </location>
    <ligand>
        <name>Zn(2+)</name>
        <dbReference type="ChEBI" id="CHEBI:29105"/>
        <label>2</label>
    </ligand>
</feature>
<evidence type="ECO:0000256" key="4">
    <source>
        <dbReference type="ARBA" id="ARBA00022723"/>
    </source>
</evidence>
<feature type="binding site" evidence="8">
    <location>
        <position position="212"/>
    </location>
    <ligand>
        <name>Zn(2+)</name>
        <dbReference type="ChEBI" id="CHEBI:29105"/>
        <label>2</label>
    </ligand>
</feature>
<keyword evidence="10" id="KW-1185">Reference proteome</keyword>
<comment type="similarity">
    <text evidence="1 6">Belongs to the peptidase M42 family.</text>
</comment>